<gene>
    <name evidence="1" type="ORF">G7081_04270</name>
</gene>
<dbReference type="EMBL" id="CP049886">
    <property type="protein sequence ID" value="QIL46999.1"/>
    <property type="molecule type" value="Genomic_DNA"/>
</dbReference>
<dbReference type="NCBIfam" id="NF010187">
    <property type="entry name" value="PRK13666.1"/>
    <property type="match status" value="1"/>
</dbReference>
<accession>A0A6G8APV3</accession>
<proteinExistence type="predicted"/>
<dbReference type="Gene3D" id="1.10.287.750">
    <property type="entry name" value="SO2669-like"/>
    <property type="match status" value="1"/>
</dbReference>
<organism evidence="1 2">
    <name type="scientific">Vagococcus coleopterorum</name>
    <dbReference type="NCBI Taxonomy" id="2714946"/>
    <lineage>
        <taxon>Bacteria</taxon>
        <taxon>Bacillati</taxon>
        <taxon>Bacillota</taxon>
        <taxon>Bacilli</taxon>
        <taxon>Lactobacillales</taxon>
        <taxon>Enterococcaceae</taxon>
        <taxon>Vagococcus</taxon>
    </lineage>
</organism>
<evidence type="ECO:0000313" key="1">
    <source>
        <dbReference type="EMBL" id="QIL46999.1"/>
    </source>
</evidence>
<dbReference type="Pfam" id="PF07408">
    <property type="entry name" value="DUF1507"/>
    <property type="match status" value="1"/>
</dbReference>
<dbReference type="AlphaFoldDB" id="A0A6G8APV3"/>
<sequence length="94" mass="10834">MIKVEAVTILENEAQKIQKLISNQQNHLCIAQCKAFEEVVDTQMYGFSKQVEYAVRLNVLTSQEGHKMLANLEQELNKVYSDVYEKQQEEAKGK</sequence>
<evidence type="ECO:0000313" key="2">
    <source>
        <dbReference type="Proteomes" id="UP000500890"/>
    </source>
</evidence>
<name>A0A6G8APV3_9ENTE</name>
<dbReference type="KEGG" id="vah:G7081_04270"/>
<dbReference type="Proteomes" id="UP000500890">
    <property type="component" value="Chromosome"/>
</dbReference>
<reference evidence="1 2" key="1">
    <citation type="submission" date="2020-03" db="EMBL/GenBank/DDBJ databases">
        <title>Vagococcus sp. nov., isolated from beetles.</title>
        <authorList>
            <person name="Hyun D.-W."/>
            <person name="Bae J.-W."/>
        </authorList>
    </citation>
    <scope>NUCLEOTIDE SEQUENCE [LARGE SCALE GENOMIC DNA]</scope>
    <source>
        <strain evidence="1 2">HDW17A</strain>
    </source>
</reference>
<dbReference type="InterPro" id="IPR036270">
    <property type="entry name" value="UPF0358_sf"/>
</dbReference>
<keyword evidence="2" id="KW-1185">Reference proteome</keyword>
<dbReference type="SUPFAM" id="SSF140404">
    <property type="entry name" value="EF2458-like"/>
    <property type="match status" value="1"/>
</dbReference>
<dbReference type="InterPro" id="IPR009983">
    <property type="entry name" value="UPF0358"/>
</dbReference>
<protein>
    <submittedName>
        <fullName evidence="1">DUF1507 family protein</fullName>
    </submittedName>
</protein>